<evidence type="ECO:0000313" key="3">
    <source>
        <dbReference type="Proteomes" id="UP000095621"/>
    </source>
</evidence>
<evidence type="ECO:0000256" key="1">
    <source>
        <dbReference type="SAM" id="Phobius"/>
    </source>
</evidence>
<organism evidence="2 3">
    <name type="scientific">Lachnospira eligens</name>
    <dbReference type="NCBI Taxonomy" id="39485"/>
    <lineage>
        <taxon>Bacteria</taxon>
        <taxon>Bacillati</taxon>
        <taxon>Bacillota</taxon>
        <taxon>Clostridia</taxon>
        <taxon>Lachnospirales</taxon>
        <taxon>Lachnospiraceae</taxon>
        <taxon>Lachnospira</taxon>
    </lineage>
</organism>
<dbReference type="Proteomes" id="UP000095621">
    <property type="component" value="Unassembled WGS sequence"/>
</dbReference>
<name>A0A174YZ53_9FIRM</name>
<dbReference type="AlphaFoldDB" id="A0A174YZ53"/>
<keyword evidence="1" id="KW-1133">Transmembrane helix</keyword>
<sequence length="259" mass="28857">MRTNLEKIFRPIAKQVSKYGPEIAVGVGIAGMITTTILAVKATPKALKLIDEAKKEKEEEADELKPIEVVKIAWKPYIPAMISGALSIGCIVGASTVHVKRNAALATAYQLAANTLSDYKEKVIETIGEEKEREVQKKVDAKKVEKISSTEPSFVRKGKPLCIEPISGRPFEMDLEDVKAAINRLNYRLTGGMEECISLSEWYDEIGLKHTDVSDYMGWNIYSDGLITITEVPSSTDDGELCWVLEYAVLPHYKYEKTR</sequence>
<dbReference type="RefSeq" id="WP_055215610.1">
    <property type="nucleotide sequence ID" value="NZ_CZBU01000003.1"/>
</dbReference>
<feature type="transmembrane region" description="Helical" evidence="1">
    <location>
        <begin position="21"/>
        <end position="40"/>
    </location>
</feature>
<accession>A0A174YZ53</accession>
<proteinExistence type="predicted"/>
<dbReference type="EMBL" id="CZBU01000003">
    <property type="protein sequence ID" value="CUQ77218.1"/>
    <property type="molecule type" value="Genomic_DNA"/>
</dbReference>
<protein>
    <submittedName>
        <fullName evidence="2">Uncharacterized protein</fullName>
    </submittedName>
</protein>
<evidence type="ECO:0000313" key="2">
    <source>
        <dbReference type="EMBL" id="CUQ77218.1"/>
    </source>
</evidence>
<reference evidence="2 3" key="1">
    <citation type="submission" date="2015-09" db="EMBL/GenBank/DDBJ databases">
        <authorList>
            <consortium name="Pathogen Informatics"/>
        </authorList>
    </citation>
    <scope>NUCLEOTIDE SEQUENCE [LARGE SCALE GENOMIC DNA]</scope>
    <source>
        <strain evidence="2 3">2789STDY5834875</strain>
    </source>
</reference>
<dbReference type="Pfam" id="PF19880">
    <property type="entry name" value="DUF6353"/>
    <property type="match status" value="1"/>
</dbReference>
<keyword evidence="1" id="KW-0812">Transmembrane</keyword>
<dbReference type="InterPro" id="IPR045933">
    <property type="entry name" value="DUF6353"/>
</dbReference>
<keyword evidence="1" id="KW-0472">Membrane</keyword>
<gene>
    <name evidence="2" type="ORF">ERS852490_01452</name>
</gene>
<dbReference type="OrthoDB" id="2040851at2"/>